<accession>M0AP35</accession>
<dbReference type="OrthoDB" id="350366at2157"/>
<dbReference type="EMBL" id="AOIN01000051">
    <property type="protein sequence ID" value="ELZ00300.1"/>
    <property type="molecule type" value="Genomic_DNA"/>
</dbReference>
<proteinExistence type="predicted"/>
<keyword evidence="3" id="KW-1185">Reference proteome</keyword>
<gene>
    <name evidence="2" type="ORF">C482_08863</name>
</gene>
<dbReference type="InterPro" id="IPR025375">
    <property type="entry name" value="DUF4365"/>
</dbReference>
<sequence>MPDRKTYPQQYLEEIKSVTKLEDILSKTEKVVPHINRGDREPGEDGYVVVLRENESVSLGRIVVQVKKLSEKNLDPPSKSMEVSGILHYLSEDAPFLIVGVDLTNDLAYWKHINNDYFQEEIESDQEYKTIHFNYEDEISYNDQGFVDSFRDIITENREIYNGDHIDEVASATAELLDSGYHTRAFRMLELEIQDAARCLLRYRGIDFGPYDKIRGILKVKGITDPHQDKTYRVISESSDDRINRFSDERCERIVENGLDLLEYLYEEQVTSA</sequence>
<reference evidence="2 3" key="1">
    <citation type="journal article" date="2014" name="PLoS Genet.">
        <title>Phylogenetically driven sequencing of extremely halophilic archaea reveals strategies for static and dynamic osmo-response.</title>
        <authorList>
            <person name="Becker E.A."/>
            <person name="Seitzer P.M."/>
            <person name="Tritt A."/>
            <person name="Larsen D."/>
            <person name="Krusor M."/>
            <person name="Yao A.I."/>
            <person name="Wu D."/>
            <person name="Madern D."/>
            <person name="Eisen J.A."/>
            <person name="Darling A.E."/>
            <person name="Facciotti M.T."/>
        </authorList>
    </citation>
    <scope>NUCLEOTIDE SEQUENCE [LARGE SCALE GENOMIC DNA]</scope>
    <source>
        <strain evidence="2 3">JCM 10990</strain>
    </source>
</reference>
<dbReference type="Pfam" id="PF14280">
    <property type="entry name" value="DUF4365"/>
    <property type="match status" value="1"/>
</dbReference>
<feature type="domain" description="DUF4365" evidence="1">
    <location>
        <begin position="16"/>
        <end position="139"/>
    </location>
</feature>
<name>M0AP35_9EURY</name>
<evidence type="ECO:0000259" key="1">
    <source>
        <dbReference type="Pfam" id="PF14280"/>
    </source>
</evidence>
<dbReference type="Proteomes" id="UP000011693">
    <property type="component" value="Unassembled WGS sequence"/>
</dbReference>
<dbReference type="AlphaFoldDB" id="M0AP35"/>
<protein>
    <recommendedName>
        <fullName evidence="1">DUF4365 domain-containing protein</fullName>
    </recommendedName>
</protein>
<comment type="caution">
    <text evidence="2">The sequence shown here is derived from an EMBL/GenBank/DDBJ whole genome shotgun (WGS) entry which is preliminary data.</text>
</comment>
<evidence type="ECO:0000313" key="2">
    <source>
        <dbReference type="EMBL" id="ELZ00300.1"/>
    </source>
</evidence>
<organism evidence="2 3">
    <name type="scientific">Natrialba chahannaoensis JCM 10990</name>
    <dbReference type="NCBI Taxonomy" id="1227492"/>
    <lineage>
        <taxon>Archaea</taxon>
        <taxon>Methanobacteriati</taxon>
        <taxon>Methanobacteriota</taxon>
        <taxon>Stenosarchaea group</taxon>
        <taxon>Halobacteria</taxon>
        <taxon>Halobacteriales</taxon>
        <taxon>Natrialbaceae</taxon>
        <taxon>Natrialba</taxon>
    </lineage>
</organism>
<dbReference type="RefSeq" id="WP_006167170.1">
    <property type="nucleotide sequence ID" value="NZ_AOIN01000051.1"/>
</dbReference>
<evidence type="ECO:0000313" key="3">
    <source>
        <dbReference type="Proteomes" id="UP000011693"/>
    </source>
</evidence>